<reference evidence="2 3" key="1">
    <citation type="submission" date="2019-03" db="EMBL/GenBank/DDBJ databases">
        <title>Genomic Encyclopedia of Type Strains, Phase IV (KMG-IV): sequencing the most valuable type-strain genomes for metagenomic binning, comparative biology and taxonomic classification.</title>
        <authorList>
            <person name="Goeker M."/>
        </authorList>
    </citation>
    <scope>NUCLEOTIDE SEQUENCE [LARGE SCALE GENOMIC DNA]</scope>
    <source>
        <strain evidence="2 3">DSM 45361</strain>
    </source>
</reference>
<feature type="chain" id="PRO_5039246012" description="Lactococcin 972 family bacteriocin" evidence="1">
    <location>
        <begin position="22"/>
        <end position="84"/>
    </location>
</feature>
<proteinExistence type="predicted"/>
<dbReference type="RefSeq" id="WP_133852309.1">
    <property type="nucleotide sequence ID" value="NZ_SNXZ01000005.1"/>
</dbReference>
<dbReference type="AlphaFoldDB" id="A0A4R6S7V0"/>
<organism evidence="2 3">
    <name type="scientific">Labedaea rhizosphaerae</name>
    <dbReference type="NCBI Taxonomy" id="598644"/>
    <lineage>
        <taxon>Bacteria</taxon>
        <taxon>Bacillati</taxon>
        <taxon>Actinomycetota</taxon>
        <taxon>Actinomycetes</taxon>
        <taxon>Pseudonocardiales</taxon>
        <taxon>Pseudonocardiaceae</taxon>
        <taxon>Labedaea</taxon>
    </lineage>
</organism>
<evidence type="ECO:0000256" key="1">
    <source>
        <dbReference type="SAM" id="SignalP"/>
    </source>
</evidence>
<dbReference type="EMBL" id="SNXZ01000005">
    <property type="protein sequence ID" value="TDP94895.1"/>
    <property type="molecule type" value="Genomic_DNA"/>
</dbReference>
<feature type="signal peptide" evidence="1">
    <location>
        <begin position="1"/>
        <end position="21"/>
    </location>
</feature>
<gene>
    <name evidence="2" type="ORF">EV186_105127</name>
</gene>
<keyword evidence="1" id="KW-0732">Signal</keyword>
<keyword evidence="3" id="KW-1185">Reference proteome</keyword>
<accession>A0A4R6S7V0</accession>
<sequence>MPSLSPVLRRAAAVAAGCALAVTMTGGPASATGKLGHMFTYTYYSSSAHTGEPVGGYVYGYCPSYFSSTWGVRTAYFTSTVEEC</sequence>
<comment type="caution">
    <text evidence="2">The sequence shown here is derived from an EMBL/GenBank/DDBJ whole genome shotgun (WGS) entry which is preliminary data.</text>
</comment>
<evidence type="ECO:0008006" key="4">
    <source>
        <dbReference type="Google" id="ProtNLM"/>
    </source>
</evidence>
<dbReference type="Proteomes" id="UP000295444">
    <property type="component" value="Unassembled WGS sequence"/>
</dbReference>
<protein>
    <recommendedName>
        <fullName evidence="4">Lactococcin 972 family bacteriocin</fullName>
    </recommendedName>
</protein>
<name>A0A4R6S7V0_LABRH</name>
<evidence type="ECO:0000313" key="2">
    <source>
        <dbReference type="EMBL" id="TDP94895.1"/>
    </source>
</evidence>
<evidence type="ECO:0000313" key="3">
    <source>
        <dbReference type="Proteomes" id="UP000295444"/>
    </source>
</evidence>